<feature type="domain" description="ABC transmembrane type-1" evidence="11">
    <location>
        <begin position="21"/>
        <end position="326"/>
    </location>
</feature>
<keyword evidence="5" id="KW-0547">Nucleotide-binding</keyword>
<keyword evidence="2" id="KW-0813">Transport</keyword>
<dbReference type="FunFam" id="3.40.50.300:FF:000854">
    <property type="entry name" value="Multidrug ABC transporter ATP-binding protein"/>
    <property type="match status" value="1"/>
</dbReference>
<dbReference type="Proteomes" id="UP000231658">
    <property type="component" value="Unassembled WGS sequence"/>
</dbReference>
<evidence type="ECO:0000256" key="9">
    <source>
        <dbReference type="SAM" id="Phobius"/>
    </source>
</evidence>
<evidence type="ECO:0000256" key="7">
    <source>
        <dbReference type="ARBA" id="ARBA00022989"/>
    </source>
</evidence>
<dbReference type="PANTHER" id="PTHR24221">
    <property type="entry name" value="ATP-BINDING CASSETTE SUB-FAMILY B"/>
    <property type="match status" value="1"/>
</dbReference>
<gene>
    <name evidence="12" type="ORF">MTBPR1_20138</name>
</gene>
<protein>
    <submittedName>
        <fullName evidence="12">Putative ABC transporter related protein</fullName>
    </submittedName>
</protein>
<feature type="transmembrane region" description="Helical" evidence="9">
    <location>
        <begin position="263"/>
        <end position="284"/>
    </location>
</feature>
<feature type="domain" description="ABC transporter" evidence="10">
    <location>
        <begin position="359"/>
        <end position="595"/>
    </location>
</feature>
<evidence type="ECO:0000256" key="5">
    <source>
        <dbReference type="ARBA" id="ARBA00022741"/>
    </source>
</evidence>
<name>A0A1C3RG78_9PROT</name>
<keyword evidence="6" id="KW-0067">ATP-binding</keyword>
<accession>A0A1C3RG78</accession>
<evidence type="ECO:0000313" key="12">
    <source>
        <dbReference type="EMBL" id="SCA56290.1"/>
    </source>
</evidence>
<dbReference type="InterPro" id="IPR039421">
    <property type="entry name" value="Type_1_exporter"/>
</dbReference>
<dbReference type="STRING" id="1867952.MTBPR1_20138"/>
<reference evidence="12 13" key="1">
    <citation type="submission" date="2016-07" db="EMBL/GenBank/DDBJ databases">
        <authorList>
            <person name="Lefevre C.T."/>
        </authorList>
    </citation>
    <scope>NUCLEOTIDE SEQUENCE [LARGE SCALE GENOMIC DNA]</scope>
    <source>
        <strain evidence="12">PR1</strain>
    </source>
</reference>
<dbReference type="AlphaFoldDB" id="A0A1C3RG78"/>
<organism evidence="12 13">
    <name type="scientific">Candidatus Terasakiella magnetica</name>
    <dbReference type="NCBI Taxonomy" id="1867952"/>
    <lineage>
        <taxon>Bacteria</taxon>
        <taxon>Pseudomonadati</taxon>
        <taxon>Pseudomonadota</taxon>
        <taxon>Alphaproteobacteria</taxon>
        <taxon>Rhodospirillales</taxon>
        <taxon>Terasakiellaceae</taxon>
        <taxon>Terasakiella</taxon>
    </lineage>
</organism>
<keyword evidence="3" id="KW-1003">Cell membrane</keyword>
<dbReference type="GO" id="GO:0016887">
    <property type="term" value="F:ATP hydrolysis activity"/>
    <property type="evidence" value="ECO:0007669"/>
    <property type="project" value="InterPro"/>
</dbReference>
<dbReference type="PROSITE" id="PS50893">
    <property type="entry name" value="ABC_TRANSPORTER_2"/>
    <property type="match status" value="1"/>
</dbReference>
<dbReference type="SUPFAM" id="SSF52540">
    <property type="entry name" value="P-loop containing nucleoside triphosphate hydrolases"/>
    <property type="match status" value="1"/>
</dbReference>
<sequence>MLTIFKELLTLENKQRKWGYAGLFVLTVINSFLEAIGIALVLPLIGVVADSSVIHDYKLLQWVFNFLGFSEEKHFIYFVCLSFAGVIIFKNLYMVSFHYIQLKFIAAGAERISRNIYEYYLYLPFNQFIKRNSSEMVNNITRQARGVYSLVASAIINLSADSMVALMVVVVLTVAQPVIVLVSAFILVPLFFLQYKLYSKKLGDAGNHSLQASDDLLFCLQESFKSIKETKISGSENYLVKHFLGIQERVSKYWIVSQVLNRLPYLIAESVMVTCVVSALFYLLTTNETSSSIFATLGLMGAAFMRLVPMLNRILVGVNTLHEFRSSMGNIHKDLSVPLNQAPQNVAQITDAMPFSEKVSFQDVTFTFADSNESILQDLNFEIKKGELIGVAGETGSGKTTLINILCGLLTPSQGEILIDDKAISDQIRAWQLNLAYVPQAVFISDDSVRRNVAFGVEDQDIDDQNVIEALEKVALGPVLKDMPEGLNTSLGEHGSRLSGGQAQRLGIARALYQNRNMLILDEATSALDNTTEREISGAINNLKGDKTIVVIAHRLNTLKDCDKIIFLKKGKIDTVGTYEELSKARPDFFKKTEENSVN</sequence>
<evidence type="ECO:0000256" key="6">
    <source>
        <dbReference type="ARBA" id="ARBA00022840"/>
    </source>
</evidence>
<keyword evidence="7 9" id="KW-1133">Transmembrane helix</keyword>
<dbReference type="GO" id="GO:0140359">
    <property type="term" value="F:ABC-type transporter activity"/>
    <property type="evidence" value="ECO:0007669"/>
    <property type="project" value="InterPro"/>
</dbReference>
<evidence type="ECO:0000256" key="1">
    <source>
        <dbReference type="ARBA" id="ARBA00004651"/>
    </source>
</evidence>
<dbReference type="SMART" id="SM00382">
    <property type="entry name" value="AAA"/>
    <property type="match status" value="1"/>
</dbReference>
<evidence type="ECO:0000259" key="11">
    <source>
        <dbReference type="PROSITE" id="PS50929"/>
    </source>
</evidence>
<evidence type="ECO:0000259" key="10">
    <source>
        <dbReference type="PROSITE" id="PS50893"/>
    </source>
</evidence>
<evidence type="ECO:0000313" key="13">
    <source>
        <dbReference type="Proteomes" id="UP000231658"/>
    </source>
</evidence>
<evidence type="ECO:0000256" key="8">
    <source>
        <dbReference type="ARBA" id="ARBA00023136"/>
    </source>
</evidence>
<dbReference type="GO" id="GO:0034040">
    <property type="term" value="F:ATPase-coupled lipid transmembrane transporter activity"/>
    <property type="evidence" value="ECO:0007669"/>
    <property type="project" value="TreeGrafter"/>
</dbReference>
<dbReference type="Gene3D" id="3.40.50.300">
    <property type="entry name" value="P-loop containing nucleotide triphosphate hydrolases"/>
    <property type="match status" value="1"/>
</dbReference>
<dbReference type="PANTHER" id="PTHR24221:SF654">
    <property type="entry name" value="ATP-BINDING CASSETTE SUB-FAMILY B MEMBER 6"/>
    <property type="match status" value="1"/>
</dbReference>
<keyword evidence="4 9" id="KW-0812">Transmembrane</keyword>
<dbReference type="Pfam" id="PF00005">
    <property type="entry name" value="ABC_tran"/>
    <property type="match status" value="1"/>
</dbReference>
<comment type="subcellular location">
    <subcellularLocation>
        <location evidence="1">Cell membrane</location>
        <topology evidence="1">Multi-pass membrane protein</topology>
    </subcellularLocation>
</comment>
<feature type="transmembrane region" description="Helical" evidence="9">
    <location>
        <begin position="21"/>
        <end position="54"/>
    </location>
</feature>
<evidence type="ECO:0000256" key="2">
    <source>
        <dbReference type="ARBA" id="ARBA00022448"/>
    </source>
</evidence>
<feature type="transmembrane region" description="Helical" evidence="9">
    <location>
        <begin position="174"/>
        <end position="193"/>
    </location>
</feature>
<dbReference type="InterPro" id="IPR036640">
    <property type="entry name" value="ABC1_TM_sf"/>
</dbReference>
<proteinExistence type="predicted"/>
<dbReference type="InterPro" id="IPR017871">
    <property type="entry name" value="ABC_transporter-like_CS"/>
</dbReference>
<evidence type="ECO:0000256" key="4">
    <source>
        <dbReference type="ARBA" id="ARBA00022692"/>
    </source>
</evidence>
<feature type="transmembrane region" description="Helical" evidence="9">
    <location>
        <begin position="146"/>
        <end position="168"/>
    </location>
</feature>
<dbReference type="InterPro" id="IPR003593">
    <property type="entry name" value="AAA+_ATPase"/>
</dbReference>
<dbReference type="InterPro" id="IPR003439">
    <property type="entry name" value="ABC_transporter-like_ATP-bd"/>
</dbReference>
<dbReference type="InterPro" id="IPR027417">
    <property type="entry name" value="P-loop_NTPase"/>
</dbReference>
<dbReference type="Gene3D" id="1.20.1560.10">
    <property type="entry name" value="ABC transporter type 1, transmembrane domain"/>
    <property type="match status" value="1"/>
</dbReference>
<dbReference type="RefSeq" id="WP_069186963.1">
    <property type="nucleotide sequence ID" value="NZ_FLYE01000012.1"/>
</dbReference>
<dbReference type="GO" id="GO:0005524">
    <property type="term" value="F:ATP binding"/>
    <property type="evidence" value="ECO:0007669"/>
    <property type="project" value="UniProtKB-KW"/>
</dbReference>
<dbReference type="Pfam" id="PF00664">
    <property type="entry name" value="ABC_membrane"/>
    <property type="match status" value="1"/>
</dbReference>
<dbReference type="OrthoDB" id="9804259at2"/>
<dbReference type="PROSITE" id="PS00211">
    <property type="entry name" value="ABC_TRANSPORTER_1"/>
    <property type="match status" value="1"/>
</dbReference>
<dbReference type="PROSITE" id="PS50929">
    <property type="entry name" value="ABC_TM1F"/>
    <property type="match status" value="1"/>
</dbReference>
<dbReference type="EMBL" id="FLYE01000012">
    <property type="protein sequence ID" value="SCA56290.1"/>
    <property type="molecule type" value="Genomic_DNA"/>
</dbReference>
<keyword evidence="13" id="KW-1185">Reference proteome</keyword>
<dbReference type="GO" id="GO:0005886">
    <property type="term" value="C:plasma membrane"/>
    <property type="evidence" value="ECO:0007669"/>
    <property type="project" value="UniProtKB-SubCell"/>
</dbReference>
<evidence type="ECO:0000256" key="3">
    <source>
        <dbReference type="ARBA" id="ARBA00022475"/>
    </source>
</evidence>
<feature type="transmembrane region" description="Helical" evidence="9">
    <location>
        <begin position="74"/>
        <end position="93"/>
    </location>
</feature>
<keyword evidence="8 9" id="KW-0472">Membrane</keyword>
<dbReference type="SUPFAM" id="SSF90123">
    <property type="entry name" value="ABC transporter transmembrane region"/>
    <property type="match status" value="1"/>
</dbReference>
<dbReference type="InterPro" id="IPR011527">
    <property type="entry name" value="ABC1_TM_dom"/>
</dbReference>